<evidence type="ECO:0000313" key="3">
    <source>
        <dbReference type="Proteomes" id="UP000184394"/>
    </source>
</evidence>
<protein>
    <submittedName>
        <fullName evidence="2">Uncharacterized protein</fullName>
    </submittedName>
</protein>
<reference evidence="2 3" key="1">
    <citation type="submission" date="2016-11" db="EMBL/GenBank/DDBJ databases">
        <authorList>
            <person name="Jaros S."/>
            <person name="Januszkiewicz K."/>
            <person name="Wedrychowicz H."/>
        </authorList>
    </citation>
    <scope>NUCLEOTIDE SEQUENCE [LARGE SCALE GENOMIC DNA]</scope>
    <source>
        <strain evidence="2 3">Y1</strain>
    </source>
</reference>
<accession>A0A1M7H0R7</accession>
<evidence type="ECO:0000313" key="2">
    <source>
        <dbReference type="EMBL" id="SHM22100.1"/>
    </source>
</evidence>
<name>A0A1M7H0R7_RUMFL</name>
<feature type="transmembrane region" description="Helical" evidence="1">
    <location>
        <begin position="476"/>
        <end position="498"/>
    </location>
</feature>
<sequence>MTELFTIILIAMPITIPFMVIGIIKLSDSKKNNSNYPQNQYYNIYTPPYNYNNPNYQNFNSFNTVGGFGNTPPQRPASDENRITALEYETPLPPKADIPEKPKKAKPDMTVSNILFLIGTVFVVLSGLAFGVASWVNTSHTGRVLIIAAAAVVAYALSGVISRFLKLTGTSLSFYVLGSGFISTAMLTAGYYQLMGKWFSFDGKGVFALLAVSSFTAGLLLLIGIRIFKNIALVYASLSTAALGLLFTVLQITDTYAYRSLIFIAIQAVIAGFIFFAEPLKGSKYELPIKRVCIISAFYFGSMALSYVISTISAPTFSSYFIISALIIQFAFYGIHKNIKALICIECVLSLMLPIMIFNSLLNSFSECFCIVAISLITIVIYLIHRFVPGMKNIFTEIVSFFAVIFMTFSCIAMIRSHTFIPYLFIAAIATVITDSYLFHKNNSVKAIAGLFTPVIPSSAIIALSRSNAVSYDYYINSITCMSILAALLIGFSAVLLCTSIGKKISSDTAVYSNLGFAGFILASTPQYKLLSLITAALCLVHFALSNKTRFNLTALLSSYTVIKLVYMMTREFSDTGIASETAMFITVIAYTLLSRIIYPDAVICDKNSKKVIDPFITVAWLPILKLFNDTDISAFLCLIACAIFCTGLIKKNLRPSTVSVLLTFSTVFTVIALIDRPFFIFESKAVTNKITLAIIALSGIAVRFIWRKFEETAKNFSQIIFIFTFVSLLIDAIVFDTASNTIFVMTIMILVLIISIMSRSKTWFITSAASLFTITLFATRDYLMALNWWIYLFLAGVVLIVLASVNEYLKKNNETLKTSVAKKFSGWNW</sequence>
<feature type="transmembrane region" description="Helical" evidence="1">
    <location>
        <begin position="256"/>
        <end position="277"/>
    </location>
</feature>
<dbReference type="Proteomes" id="UP000184394">
    <property type="component" value="Unassembled WGS sequence"/>
</dbReference>
<feature type="transmembrane region" description="Helical" evidence="1">
    <location>
        <begin position="719"/>
        <end position="736"/>
    </location>
</feature>
<keyword evidence="1" id="KW-1133">Transmembrane helix</keyword>
<feature type="transmembrane region" description="Helical" evidence="1">
    <location>
        <begin position="206"/>
        <end position="225"/>
    </location>
</feature>
<feature type="transmembrane region" description="Helical" evidence="1">
    <location>
        <begin position="6"/>
        <end position="24"/>
    </location>
</feature>
<keyword evidence="1" id="KW-0472">Membrane</keyword>
<keyword evidence="1" id="KW-0812">Transmembrane</keyword>
<feature type="transmembrane region" description="Helical" evidence="1">
    <location>
        <begin position="172"/>
        <end position="194"/>
    </location>
</feature>
<organism evidence="2 3">
    <name type="scientific">Ruminococcus flavefaciens</name>
    <dbReference type="NCBI Taxonomy" id="1265"/>
    <lineage>
        <taxon>Bacteria</taxon>
        <taxon>Bacillati</taxon>
        <taxon>Bacillota</taxon>
        <taxon>Clostridia</taxon>
        <taxon>Eubacteriales</taxon>
        <taxon>Oscillospiraceae</taxon>
        <taxon>Ruminococcus</taxon>
    </lineage>
</organism>
<feature type="transmembrane region" description="Helical" evidence="1">
    <location>
        <begin position="364"/>
        <end position="383"/>
    </location>
</feature>
<feature type="transmembrane region" description="Helical" evidence="1">
    <location>
        <begin position="316"/>
        <end position="334"/>
    </location>
</feature>
<proteinExistence type="predicted"/>
<feature type="transmembrane region" description="Helical" evidence="1">
    <location>
        <begin position="687"/>
        <end position="707"/>
    </location>
</feature>
<feature type="transmembrane region" description="Helical" evidence="1">
    <location>
        <begin position="447"/>
        <end position="464"/>
    </location>
</feature>
<gene>
    <name evidence="2" type="ORF">SAMN04487860_10250</name>
</gene>
<feature type="transmembrane region" description="Helical" evidence="1">
    <location>
        <begin position="765"/>
        <end position="784"/>
    </location>
</feature>
<feature type="transmembrane region" description="Helical" evidence="1">
    <location>
        <begin position="790"/>
        <end position="810"/>
    </location>
</feature>
<dbReference type="AlphaFoldDB" id="A0A1M7H0R7"/>
<feature type="transmembrane region" description="Helical" evidence="1">
    <location>
        <begin position="341"/>
        <end position="358"/>
    </location>
</feature>
<feature type="transmembrane region" description="Helical" evidence="1">
    <location>
        <begin position="232"/>
        <end position="250"/>
    </location>
</feature>
<feature type="transmembrane region" description="Helical" evidence="1">
    <location>
        <begin position="633"/>
        <end position="650"/>
    </location>
</feature>
<dbReference type="RefSeq" id="WP_072948340.1">
    <property type="nucleotide sequence ID" value="NZ_FRCT01000002.1"/>
</dbReference>
<evidence type="ECO:0000256" key="1">
    <source>
        <dbReference type="SAM" id="Phobius"/>
    </source>
</evidence>
<dbReference type="EMBL" id="FRCT01000002">
    <property type="protein sequence ID" value="SHM22100.1"/>
    <property type="molecule type" value="Genomic_DNA"/>
</dbReference>
<feature type="transmembrane region" description="Helical" evidence="1">
    <location>
        <begin position="142"/>
        <end position="165"/>
    </location>
</feature>
<feature type="transmembrane region" description="Helical" evidence="1">
    <location>
        <begin position="421"/>
        <end position="440"/>
    </location>
</feature>
<feature type="transmembrane region" description="Helical" evidence="1">
    <location>
        <begin position="114"/>
        <end position="136"/>
    </location>
</feature>
<feature type="transmembrane region" description="Helical" evidence="1">
    <location>
        <begin position="289"/>
        <end position="310"/>
    </location>
</feature>
<feature type="transmembrane region" description="Helical" evidence="1">
    <location>
        <begin position="742"/>
        <end position="758"/>
    </location>
</feature>
<dbReference type="OrthoDB" id="1815069at2"/>
<feature type="transmembrane region" description="Helical" evidence="1">
    <location>
        <begin position="395"/>
        <end position="415"/>
    </location>
</feature>
<feature type="transmembrane region" description="Helical" evidence="1">
    <location>
        <begin position="657"/>
        <end position="675"/>
    </location>
</feature>
<feature type="transmembrane region" description="Helical" evidence="1">
    <location>
        <begin position="582"/>
        <end position="599"/>
    </location>
</feature>